<name>A0A9D4TIQ3_CHLVU</name>
<dbReference type="GO" id="GO:0006376">
    <property type="term" value="P:mRNA splice site recognition"/>
    <property type="evidence" value="ECO:0007669"/>
    <property type="project" value="InterPro"/>
</dbReference>
<organism evidence="3 4">
    <name type="scientific">Chlorella vulgaris</name>
    <name type="common">Green alga</name>
    <dbReference type="NCBI Taxonomy" id="3077"/>
    <lineage>
        <taxon>Eukaryota</taxon>
        <taxon>Viridiplantae</taxon>
        <taxon>Chlorophyta</taxon>
        <taxon>core chlorophytes</taxon>
        <taxon>Trebouxiophyceae</taxon>
        <taxon>Chlorellales</taxon>
        <taxon>Chlorellaceae</taxon>
        <taxon>Chlorella clade</taxon>
        <taxon>Chlorella</taxon>
    </lineage>
</organism>
<comment type="caution">
    <text evidence="3">The sequence shown here is derived from an EMBL/GenBank/DDBJ whole genome shotgun (WGS) entry which is preliminary data.</text>
</comment>
<proteinExistence type="inferred from homology"/>
<dbReference type="EMBL" id="SIDB01000011">
    <property type="protein sequence ID" value="KAI3426395.1"/>
    <property type="molecule type" value="Genomic_DNA"/>
</dbReference>
<feature type="region of interest" description="Disordered" evidence="2">
    <location>
        <begin position="250"/>
        <end position="337"/>
    </location>
</feature>
<accession>A0A9D4TIQ3</accession>
<protein>
    <recommendedName>
        <fullName evidence="5">Luc7-like protein 3</fullName>
    </recommendedName>
</protein>
<dbReference type="Proteomes" id="UP001055712">
    <property type="component" value="Unassembled WGS sequence"/>
</dbReference>
<dbReference type="InterPro" id="IPR004882">
    <property type="entry name" value="Luc7-rel"/>
</dbReference>
<feature type="compositionally biased region" description="Basic and acidic residues" evidence="2">
    <location>
        <begin position="285"/>
        <end position="315"/>
    </location>
</feature>
<keyword evidence="4" id="KW-1185">Reference proteome</keyword>
<evidence type="ECO:0008006" key="5">
    <source>
        <dbReference type="Google" id="ProtNLM"/>
    </source>
</evidence>
<gene>
    <name evidence="3" type="ORF">D9Q98_008766</name>
</gene>
<evidence type="ECO:0000313" key="4">
    <source>
        <dbReference type="Proteomes" id="UP001055712"/>
    </source>
</evidence>
<feature type="compositionally biased region" description="Basic and acidic residues" evidence="2">
    <location>
        <begin position="260"/>
        <end position="271"/>
    </location>
</feature>
<dbReference type="Pfam" id="PF03194">
    <property type="entry name" value="LUC7"/>
    <property type="match status" value="1"/>
</dbReference>
<feature type="compositionally biased region" description="Basic and acidic residues" evidence="2">
    <location>
        <begin position="135"/>
        <end position="150"/>
    </location>
</feature>
<reference evidence="3" key="2">
    <citation type="submission" date="2020-11" db="EMBL/GenBank/DDBJ databases">
        <authorList>
            <person name="Cecchin M."/>
            <person name="Marcolungo L."/>
            <person name="Rossato M."/>
            <person name="Girolomoni L."/>
            <person name="Cosentino E."/>
            <person name="Cuine S."/>
            <person name="Li-Beisson Y."/>
            <person name="Delledonne M."/>
            <person name="Ballottari M."/>
        </authorList>
    </citation>
    <scope>NUCLEOTIDE SEQUENCE</scope>
    <source>
        <strain evidence="3">211/11P</strain>
        <tissue evidence="3">Whole cell</tissue>
    </source>
</reference>
<dbReference type="AlphaFoldDB" id="A0A9D4TIQ3"/>
<dbReference type="GO" id="GO:0003729">
    <property type="term" value="F:mRNA binding"/>
    <property type="evidence" value="ECO:0007669"/>
    <property type="project" value="InterPro"/>
</dbReference>
<evidence type="ECO:0000256" key="1">
    <source>
        <dbReference type="ARBA" id="ARBA00005655"/>
    </source>
</evidence>
<evidence type="ECO:0000256" key="2">
    <source>
        <dbReference type="SAM" id="MobiDB-lite"/>
    </source>
</evidence>
<comment type="similarity">
    <text evidence="1">Belongs to the Luc7 family.</text>
</comment>
<reference evidence="3" key="1">
    <citation type="journal article" date="2019" name="Plant J.">
        <title>Chlorella vulgaris genome assembly and annotation reveals the molecular basis for metabolic acclimation to high light conditions.</title>
        <authorList>
            <person name="Cecchin M."/>
            <person name="Marcolungo L."/>
            <person name="Rossato M."/>
            <person name="Girolomoni L."/>
            <person name="Cosentino E."/>
            <person name="Cuine S."/>
            <person name="Li-Beisson Y."/>
            <person name="Delledonne M."/>
            <person name="Ballottari M."/>
        </authorList>
    </citation>
    <scope>NUCLEOTIDE SEQUENCE</scope>
    <source>
        <strain evidence="3">211/11P</strain>
    </source>
</reference>
<dbReference type="OrthoDB" id="10266921at2759"/>
<dbReference type="GO" id="GO:0005685">
    <property type="term" value="C:U1 snRNP"/>
    <property type="evidence" value="ECO:0007669"/>
    <property type="project" value="InterPro"/>
</dbReference>
<feature type="region of interest" description="Disordered" evidence="2">
    <location>
        <begin position="117"/>
        <end position="157"/>
    </location>
</feature>
<dbReference type="PANTHER" id="PTHR12375">
    <property type="entry name" value="RNA-BINDING PROTEIN LUC7-RELATED"/>
    <property type="match status" value="1"/>
</dbReference>
<feature type="compositionally biased region" description="Basic residues" evidence="2">
    <location>
        <begin position="272"/>
        <end position="284"/>
    </location>
</feature>
<sequence length="337" mass="38534">MADEMRAMLDQLMGKDRNVPLDQRIEKQTRFSDPEVCKHALAGLCPFGLFANTKSHLGPCEFELHEDHLDFDGLKAAYDALSAAEKERYGYERSLLRLLARLVSDMDRKIEKAQERAKLESMPKPLTPQQQAEVDGLRDQAKALTERSEQLAEQGDVDASMAALAQAERMRDDAAKLVSRLQQPDRFMEVCDVCGVFIQSTDNEARRRDHLEGKQYLGWLAIREKHTELATKYGGGGSAAYPPVAPRVEAEEGEVLADEPPPRSKSREGGDRRRRSRSRSRDRRRHDERDSRRHDERDSRRYDDRRQDDRRRYDSRGGGGYTAMPPPSAYRGRGGRY</sequence>
<evidence type="ECO:0000313" key="3">
    <source>
        <dbReference type="EMBL" id="KAI3426395.1"/>
    </source>
</evidence>